<evidence type="ECO:0000256" key="9">
    <source>
        <dbReference type="ARBA" id="ARBA00023242"/>
    </source>
</evidence>
<evidence type="ECO:0000256" key="5">
    <source>
        <dbReference type="ARBA" id="ARBA00022833"/>
    </source>
</evidence>
<evidence type="ECO:0000256" key="1">
    <source>
        <dbReference type="ARBA" id="ARBA00004123"/>
    </source>
</evidence>
<keyword evidence="3" id="KW-0677">Repeat</keyword>
<organism evidence="13 14">
    <name type="scientific">Octopus vulgaris</name>
    <name type="common">Common octopus</name>
    <dbReference type="NCBI Taxonomy" id="6645"/>
    <lineage>
        <taxon>Eukaryota</taxon>
        <taxon>Metazoa</taxon>
        <taxon>Spiralia</taxon>
        <taxon>Lophotrochozoa</taxon>
        <taxon>Mollusca</taxon>
        <taxon>Cephalopoda</taxon>
        <taxon>Coleoidea</taxon>
        <taxon>Octopodiformes</taxon>
        <taxon>Octopoda</taxon>
        <taxon>Incirrata</taxon>
        <taxon>Octopodidae</taxon>
        <taxon>Octopus</taxon>
    </lineage>
</organism>
<evidence type="ECO:0000259" key="12">
    <source>
        <dbReference type="PROSITE" id="PS50157"/>
    </source>
</evidence>
<dbReference type="SMART" id="SM00355">
    <property type="entry name" value="ZnF_C2H2"/>
    <property type="match status" value="3"/>
</dbReference>
<name>A0AA36B0A9_OCTVU</name>
<evidence type="ECO:0000256" key="4">
    <source>
        <dbReference type="ARBA" id="ARBA00022771"/>
    </source>
</evidence>
<feature type="domain" description="C2H2-type" evidence="12">
    <location>
        <begin position="422"/>
        <end position="449"/>
    </location>
</feature>
<accession>A0AA36B0A9</accession>
<feature type="domain" description="C2H2-type" evidence="12">
    <location>
        <begin position="449"/>
        <end position="476"/>
    </location>
</feature>
<evidence type="ECO:0000256" key="11">
    <source>
        <dbReference type="SAM" id="MobiDB-lite"/>
    </source>
</evidence>
<dbReference type="SUPFAM" id="SSF57667">
    <property type="entry name" value="beta-beta-alpha zinc fingers"/>
    <property type="match status" value="1"/>
</dbReference>
<evidence type="ECO:0000313" key="13">
    <source>
        <dbReference type="EMBL" id="CAI9724979.1"/>
    </source>
</evidence>
<sequence length="504" mass="57161">MCFTVSFPVVYFETDVHIPAQQKNKLVDAISRNIMSGDLMGMKENFTSMVQKVQPWILSHFMMWLDLKVAEYKVHGCMILDQTGISSPRWLSDNICSQTTRIPKLTHVTNENKDEDNAFQAMNQSAMFPGETSSKPHNNQPQINFLPNPITNNFNRKTSSLASCLSSPEIQIQEFPSSSPSVSSSLLNLPKRQDSYRNENDLAPNMTIPLHHAMAVEENNQRTIDRIEIHSSDNLNSSSVNGFQKANLEKDCMNLEEEMNLNYDVEIKAEPFSSFSEEEVNLQSNCAAQYDILGSVGKMNQNDVNQSIGCEGNITQSKGTITIDLNGKILEEDTDNIMMSQKPQLGEQQQHHMMQQQQSSALPPVESLTGRMFLHQIPVINLQNCNVRKVTSTTGRNKKSVPAVLSSTKLSNNSNSNARGKLICQTCGKIFRCRSSLSRHKWLHREKRHRCFVCKKAFHRKEHLYLHLKRHAKSNDITCPICAMKGSNLHAIEEHIRQCHQNIF</sequence>
<feature type="compositionally biased region" description="Basic and acidic residues" evidence="11">
    <location>
        <begin position="191"/>
        <end position="200"/>
    </location>
</feature>
<keyword evidence="7" id="KW-0238">DNA-binding</keyword>
<evidence type="ECO:0000256" key="7">
    <source>
        <dbReference type="ARBA" id="ARBA00023125"/>
    </source>
</evidence>
<comment type="subcellular location">
    <subcellularLocation>
        <location evidence="1">Nucleus</location>
    </subcellularLocation>
</comment>
<protein>
    <submittedName>
        <fullName evidence="13">Finger MSN2 isoform X1</fullName>
    </submittedName>
</protein>
<keyword evidence="5" id="KW-0862">Zinc</keyword>
<keyword evidence="14" id="KW-1185">Reference proteome</keyword>
<keyword evidence="9" id="KW-0539">Nucleus</keyword>
<dbReference type="PANTHER" id="PTHR46105:SF5">
    <property type="entry name" value="ZINC FINGER AND BTB DOMAIN-CONTAINING PROTEIN 44 ISOFORM X1"/>
    <property type="match status" value="1"/>
</dbReference>
<dbReference type="GO" id="GO:0005634">
    <property type="term" value="C:nucleus"/>
    <property type="evidence" value="ECO:0007669"/>
    <property type="project" value="UniProtKB-SubCell"/>
</dbReference>
<dbReference type="GO" id="GO:0008270">
    <property type="term" value="F:zinc ion binding"/>
    <property type="evidence" value="ECO:0007669"/>
    <property type="project" value="UniProtKB-KW"/>
</dbReference>
<dbReference type="InterPro" id="IPR013087">
    <property type="entry name" value="Znf_C2H2_type"/>
</dbReference>
<evidence type="ECO:0000256" key="6">
    <source>
        <dbReference type="ARBA" id="ARBA00023015"/>
    </source>
</evidence>
<evidence type="ECO:0000256" key="8">
    <source>
        <dbReference type="ARBA" id="ARBA00023163"/>
    </source>
</evidence>
<reference evidence="13" key="1">
    <citation type="submission" date="2023-08" db="EMBL/GenBank/DDBJ databases">
        <authorList>
            <person name="Alioto T."/>
            <person name="Alioto T."/>
            <person name="Gomez Garrido J."/>
        </authorList>
    </citation>
    <scope>NUCLEOTIDE SEQUENCE</scope>
</reference>
<dbReference type="InterPro" id="IPR050457">
    <property type="entry name" value="ZnFinger_BTB_dom_contain"/>
</dbReference>
<proteinExistence type="predicted"/>
<evidence type="ECO:0000313" key="14">
    <source>
        <dbReference type="Proteomes" id="UP001162480"/>
    </source>
</evidence>
<dbReference type="PROSITE" id="PS50157">
    <property type="entry name" value="ZINC_FINGER_C2H2_2"/>
    <property type="match status" value="2"/>
</dbReference>
<dbReference type="GO" id="GO:0000978">
    <property type="term" value="F:RNA polymerase II cis-regulatory region sequence-specific DNA binding"/>
    <property type="evidence" value="ECO:0007669"/>
    <property type="project" value="TreeGrafter"/>
</dbReference>
<evidence type="ECO:0000256" key="3">
    <source>
        <dbReference type="ARBA" id="ARBA00022737"/>
    </source>
</evidence>
<dbReference type="AlphaFoldDB" id="A0AA36B0A9"/>
<keyword evidence="6" id="KW-0805">Transcription regulation</keyword>
<keyword evidence="4 10" id="KW-0863">Zinc-finger</keyword>
<keyword evidence="8" id="KW-0804">Transcription</keyword>
<dbReference type="EMBL" id="OX597819">
    <property type="protein sequence ID" value="CAI9724979.1"/>
    <property type="molecule type" value="Genomic_DNA"/>
</dbReference>
<feature type="compositionally biased region" description="Low complexity" evidence="11">
    <location>
        <begin position="176"/>
        <end position="190"/>
    </location>
</feature>
<feature type="region of interest" description="Disordered" evidence="11">
    <location>
        <begin position="174"/>
        <end position="203"/>
    </location>
</feature>
<dbReference type="PROSITE" id="PS00028">
    <property type="entry name" value="ZINC_FINGER_C2H2_1"/>
    <property type="match status" value="2"/>
</dbReference>
<dbReference type="GO" id="GO:0000981">
    <property type="term" value="F:DNA-binding transcription factor activity, RNA polymerase II-specific"/>
    <property type="evidence" value="ECO:0007669"/>
    <property type="project" value="TreeGrafter"/>
</dbReference>
<dbReference type="Gene3D" id="3.30.160.60">
    <property type="entry name" value="Classic Zinc Finger"/>
    <property type="match status" value="1"/>
</dbReference>
<keyword evidence="2" id="KW-0479">Metal-binding</keyword>
<dbReference type="PANTHER" id="PTHR46105">
    <property type="entry name" value="AGAP004733-PA"/>
    <property type="match status" value="1"/>
</dbReference>
<dbReference type="InterPro" id="IPR036236">
    <property type="entry name" value="Znf_C2H2_sf"/>
</dbReference>
<gene>
    <name evidence="13" type="ORF">OCTVUL_1B022542</name>
</gene>
<dbReference type="Proteomes" id="UP001162480">
    <property type="component" value="Chromosome 6"/>
</dbReference>
<evidence type="ECO:0000256" key="2">
    <source>
        <dbReference type="ARBA" id="ARBA00022723"/>
    </source>
</evidence>
<evidence type="ECO:0000256" key="10">
    <source>
        <dbReference type="PROSITE-ProRule" id="PRU00042"/>
    </source>
</evidence>